<keyword evidence="3" id="KW-1185">Reference proteome</keyword>
<dbReference type="RefSeq" id="WP_235812274.1">
    <property type="nucleotide sequence ID" value="NZ_AZEC01000011.1"/>
</dbReference>
<evidence type="ECO:0000259" key="1">
    <source>
        <dbReference type="Pfam" id="PF03358"/>
    </source>
</evidence>
<dbReference type="Gene3D" id="3.40.50.360">
    <property type="match status" value="1"/>
</dbReference>
<comment type="caution">
    <text evidence="2">The sequence shown here is derived from an EMBL/GenBank/DDBJ whole genome shotgun (WGS) entry which is preliminary data.</text>
</comment>
<protein>
    <submittedName>
        <fullName evidence="2">Flavoprotein</fullName>
    </submittedName>
</protein>
<dbReference type="InterPro" id="IPR050712">
    <property type="entry name" value="NAD(P)H-dep_reductase"/>
</dbReference>
<feature type="domain" description="NADPH-dependent FMN reductase-like" evidence="1">
    <location>
        <begin position="8"/>
        <end position="143"/>
    </location>
</feature>
<dbReference type="PANTHER" id="PTHR30543:SF21">
    <property type="entry name" value="NAD(P)H-DEPENDENT FMN REDUCTASE LOT6"/>
    <property type="match status" value="1"/>
</dbReference>
<organism evidence="2 3">
    <name type="scientific">Schleiferilactobacillus perolens DSM 12744</name>
    <dbReference type="NCBI Taxonomy" id="1423792"/>
    <lineage>
        <taxon>Bacteria</taxon>
        <taxon>Bacillati</taxon>
        <taxon>Bacillota</taxon>
        <taxon>Bacilli</taxon>
        <taxon>Lactobacillales</taxon>
        <taxon>Lactobacillaceae</taxon>
        <taxon>Schleiferilactobacillus</taxon>
    </lineage>
</organism>
<proteinExistence type="predicted"/>
<dbReference type="InterPro" id="IPR005025">
    <property type="entry name" value="FMN_Rdtase-like_dom"/>
</dbReference>
<dbReference type="GO" id="GO:0010181">
    <property type="term" value="F:FMN binding"/>
    <property type="evidence" value="ECO:0007669"/>
    <property type="project" value="TreeGrafter"/>
</dbReference>
<dbReference type="GO" id="GO:0016491">
    <property type="term" value="F:oxidoreductase activity"/>
    <property type="evidence" value="ECO:0007669"/>
    <property type="project" value="InterPro"/>
</dbReference>
<evidence type="ECO:0000313" key="3">
    <source>
        <dbReference type="Proteomes" id="UP000051330"/>
    </source>
</evidence>
<dbReference type="Proteomes" id="UP000051330">
    <property type="component" value="Unassembled WGS sequence"/>
</dbReference>
<reference evidence="2 3" key="1">
    <citation type="journal article" date="2015" name="Genome Announc.">
        <title>Expanding the biotechnology potential of lactobacilli through comparative genomics of 213 strains and associated genera.</title>
        <authorList>
            <person name="Sun Z."/>
            <person name="Harris H.M."/>
            <person name="McCann A."/>
            <person name="Guo C."/>
            <person name="Argimon S."/>
            <person name="Zhang W."/>
            <person name="Yang X."/>
            <person name="Jeffery I.B."/>
            <person name="Cooney J.C."/>
            <person name="Kagawa T.F."/>
            <person name="Liu W."/>
            <person name="Song Y."/>
            <person name="Salvetti E."/>
            <person name="Wrobel A."/>
            <person name="Rasinkangas P."/>
            <person name="Parkhill J."/>
            <person name="Rea M.C."/>
            <person name="O'Sullivan O."/>
            <person name="Ritari J."/>
            <person name="Douillard F.P."/>
            <person name="Paul Ross R."/>
            <person name="Yang R."/>
            <person name="Briner A.E."/>
            <person name="Felis G.E."/>
            <person name="de Vos W.M."/>
            <person name="Barrangou R."/>
            <person name="Klaenhammer T.R."/>
            <person name="Caufield P.W."/>
            <person name="Cui Y."/>
            <person name="Zhang H."/>
            <person name="O'Toole P.W."/>
        </authorList>
    </citation>
    <scope>NUCLEOTIDE SEQUENCE [LARGE SCALE GENOMIC DNA]</scope>
    <source>
        <strain evidence="2 3">DSM 12744</strain>
    </source>
</reference>
<dbReference type="SUPFAM" id="SSF52218">
    <property type="entry name" value="Flavoproteins"/>
    <property type="match status" value="1"/>
</dbReference>
<dbReference type="PATRIC" id="fig|1423792.3.peg.616"/>
<dbReference type="GO" id="GO:0005829">
    <property type="term" value="C:cytosol"/>
    <property type="evidence" value="ECO:0007669"/>
    <property type="project" value="TreeGrafter"/>
</dbReference>
<evidence type="ECO:0000313" key="2">
    <source>
        <dbReference type="EMBL" id="KRL11681.1"/>
    </source>
</evidence>
<accession>A0A0R1MUK0</accession>
<dbReference type="Pfam" id="PF03358">
    <property type="entry name" value="FMN_red"/>
    <property type="match status" value="1"/>
</dbReference>
<dbReference type="AlphaFoldDB" id="A0A0R1MUK0"/>
<sequence>MMNTNSLPKIGIILGTNRPHRIGGDIAQWVQAHMTSPAFTTDIIDLAQVNLPFLDEPEIPAAAHYTQPHTKAWSNQVQQYAGFVLLFPQYNWGYPAVLKNALDYLYREWAHKPVSTIVYGNHGGMQAEIAMRFVTSGLHMNALAVNPELVVTPDMVNDQGQFQDVNQALSRSADDMALLVTEFNNVLK</sequence>
<dbReference type="PANTHER" id="PTHR30543">
    <property type="entry name" value="CHROMATE REDUCTASE"/>
    <property type="match status" value="1"/>
</dbReference>
<gene>
    <name evidence="2" type="ORF">FD09_GL000604</name>
</gene>
<dbReference type="STRING" id="1423792.FD09_GL000604"/>
<name>A0A0R1MUK0_9LACO</name>
<dbReference type="InterPro" id="IPR029039">
    <property type="entry name" value="Flavoprotein-like_sf"/>
</dbReference>
<dbReference type="EMBL" id="AZEC01000011">
    <property type="protein sequence ID" value="KRL11681.1"/>
    <property type="molecule type" value="Genomic_DNA"/>
</dbReference>